<proteinExistence type="predicted"/>
<sequence>MLLPAALGKYRGLMKSRKTEDCPVPEKMHGSKSVQVKGGMLLLAAHPWKTPTGKAVREIWFEYFWKRRSKEWCWIFESGRILEEMREIL</sequence>
<gene>
    <name evidence="1" type="ORF">BEI63_12965</name>
</gene>
<keyword evidence="2" id="KW-1185">Reference proteome</keyword>
<dbReference type="EMBL" id="MEHD01000022">
    <property type="protein sequence ID" value="ODR57069.1"/>
    <property type="molecule type" value="Genomic_DNA"/>
</dbReference>
<evidence type="ECO:0000313" key="1">
    <source>
        <dbReference type="EMBL" id="ODR57069.1"/>
    </source>
</evidence>
<dbReference type="Proteomes" id="UP000094869">
    <property type="component" value="Unassembled WGS sequence"/>
</dbReference>
<evidence type="ECO:0000313" key="2">
    <source>
        <dbReference type="Proteomes" id="UP000094869"/>
    </source>
</evidence>
<accession>A0ABX3AIV3</accession>
<protein>
    <submittedName>
        <fullName evidence="1">Uncharacterized protein</fullName>
    </submittedName>
</protein>
<name>A0ABX3AIV3_9FIRM</name>
<organism evidence="1 2">
    <name type="scientific">Eisenbergiella tayi</name>
    <dbReference type="NCBI Taxonomy" id="1432052"/>
    <lineage>
        <taxon>Bacteria</taxon>
        <taxon>Bacillati</taxon>
        <taxon>Bacillota</taxon>
        <taxon>Clostridia</taxon>
        <taxon>Lachnospirales</taxon>
        <taxon>Lachnospiraceae</taxon>
        <taxon>Eisenbergiella</taxon>
    </lineage>
</organism>
<comment type="caution">
    <text evidence="1">The sequence shown here is derived from an EMBL/GenBank/DDBJ whole genome shotgun (WGS) entry which is preliminary data.</text>
</comment>
<reference evidence="1 2" key="1">
    <citation type="submission" date="2016-08" db="EMBL/GenBank/DDBJ databases">
        <title>Characterization of Isolates of Eisenbergiella tayi Derived from Blood Cultures, Using Whole Genome Sequencing.</title>
        <authorList>
            <person name="Bernier A.-M."/>
            <person name="Burdz T."/>
            <person name="Wiebe D."/>
            <person name="Bernard K."/>
        </authorList>
    </citation>
    <scope>NUCLEOTIDE SEQUENCE [LARGE SCALE GENOMIC DNA]</scope>
    <source>
        <strain evidence="1 2">NML120146</strain>
    </source>
</reference>